<keyword evidence="2" id="KW-1185">Reference proteome</keyword>
<evidence type="ECO:0000313" key="1">
    <source>
        <dbReference type="EMBL" id="AGF59658.1"/>
    </source>
</evidence>
<dbReference type="HOGENOM" id="CLU_2092576_0_0_9"/>
<keyword evidence="1" id="KW-0614">Plasmid</keyword>
<dbReference type="Proteomes" id="UP000011728">
    <property type="component" value="Plasmid Csp_135p"/>
</dbReference>
<dbReference type="AlphaFoldDB" id="M1MU87"/>
<evidence type="ECO:0000313" key="2">
    <source>
        <dbReference type="Proteomes" id="UP000011728"/>
    </source>
</evidence>
<gene>
    <name evidence="1" type="ORF">Cspa_135p00980</name>
</gene>
<dbReference type="RefSeq" id="WP_015395965.1">
    <property type="nucleotide sequence ID" value="NC_020292.1"/>
</dbReference>
<name>M1MU87_9CLOT</name>
<sequence length="116" mass="13564">MQGGKTTRDFKRDVLNLIVEKSGKYYEALLKDGYAIVGDNYIAIELKKQLNVNKIEYFVLTHLSVEYLIVNLNGSYKLEKMLKSMYAETERTKIISMQLVPIIEYFKNKNVEKINF</sequence>
<dbReference type="KEGG" id="csr:Cspa_135p00980"/>
<dbReference type="EMBL" id="CP004122">
    <property type="protein sequence ID" value="AGF59658.1"/>
    <property type="molecule type" value="Genomic_DNA"/>
</dbReference>
<proteinExistence type="predicted"/>
<accession>M1MU87</accession>
<protein>
    <submittedName>
        <fullName evidence="1">Uncharacterized protein</fullName>
    </submittedName>
</protein>
<geneLocation type="plasmid" evidence="1 2">
    <name>Csp_135p</name>
</geneLocation>
<dbReference type="PATRIC" id="fig|931276.5.peg.5983"/>
<reference evidence="1 2" key="1">
    <citation type="submission" date="2013-02" db="EMBL/GenBank/DDBJ databases">
        <title>Genome sequence of Clostridium saccharoperbutylacetonicum N1-4(HMT).</title>
        <authorList>
            <person name="Poehlein A."/>
            <person name="Daniel R."/>
        </authorList>
    </citation>
    <scope>NUCLEOTIDE SEQUENCE [LARGE SCALE GENOMIC DNA]</scope>
    <source>
        <strain evidence="2">N1-4(HMT)</strain>
        <plasmid evidence="2">Plasmid Csp_135p</plasmid>
    </source>
</reference>
<organism evidence="1 2">
    <name type="scientific">Clostridium saccharoperbutylacetonicum N1-4(HMT)</name>
    <dbReference type="NCBI Taxonomy" id="931276"/>
    <lineage>
        <taxon>Bacteria</taxon>
        <taxon>Bacillati</taxon>
        <taxon>Bacillota</taxon>
        <taxon>Clostridia</taxon>
        <taxon>Eubacteriales</taxon>
        <taxon>Clostridiaceae</taxon>
        <taxon>Clostridium</taxon>
    </lineage>
</organism>